<protein>
    <submittedName>
        <fullName evidence="3">Peptidylprolyl isomerase</fullName>
    </submittedName>
</protein>
<keyword evidence="4" id="KW-1185">Reference proteome</keyword>
<dbReference type="EMBL" id="WAEL01000004">
    <property type="protein sequence ID" value="NID11032.1"/>
    <property type="molecule type" value="Genomic_DNA"/>
</dbReference>
<proteinExistence type="predicted"/>
<dbReference type="InterPro" id="IPR023058">
    <property type="entry name" value="PPIase_PpiC_CS"/>
</dbReference>
<dbReference type="RefSeq" id="WP_166692169.1">
    <property type="nucleotide sequence ID" value="NZ_WAEL01000004.1"/>
</dbReference>
<dbReference type="PANTHER" id="PTHR47245">
    <property type="entry name" value="PEPTIDYLPROLYL ISOMERASE"/>
    <property type="match status" value="1"/>
</dbReference>
<feature type="domain" description="PpiC" evidence="2">
    <location>
        <begin position="153"/>
        <end position="255"/>
    </location>
</feature>
<name>A0ABX0QIZ7_9BACT</name>
<organism evidence="3 4">
    <name type="scientific">Fibrivirga algicola</name>
    <dbReference type="NCBI Taxonomy" id="2950420"/>
    <lineage>
        <taxon>Bacteria</taxon>
        <taxon>Pseudomonadati</taxon>
        <taxon>Bacteroidota</taxon>
        <taxon>Cytophagia</taxon>
        <taxon>Cytophagales</taxon>
        <taxon>Spirosomataceae</taxon>
        <taxon>Fibrivirga</taxon>
    </lineage>
</organism>
<comment type="caution">
    <text evidence="3">The sequence shown here is derived from an EMBL/GenBank/DDBJ whole genome shotgun (WGS) entry which is preliminary data.</text>
</comment>
<feature type="domain" description="PpiC" evidence="2">
    <location>
        <begin position="260"/>
        <end position="363"/>
    </location>
</feature>
<dbReference type="SUPFAM" id="SSF54534">
    <property type="entry name" value="FKBP-like"/>
    <property type="match status" value="2"/>
</dbReference>
<dbReference type="Pfam" id="PF13616">
    <property type="entry name" value="Rotamase_3"/>
    <property type="match status" value="1"/>
</dbReference>
<dbReference type="Proteomes" id="UP000606008">
    <property type="component" value="Unassembled WGS sequence"/>
</dbReference>
<accession>A0ABX0QIZ7</accession>
<dbReference type="Gene3D" id="3.30.1330.60">
    <property type="entry name" value="OmpA-like domain"/>
    <property type="match status" value="1"/>
</dbReference>
<evidence type="ECO:0000313" key="3">
    <source>
        <dbReference type="EMBL" id="NID11032.1"/>
    </source>
</evidence>
<dbReference type="InterPro" id="IPR036737">
    <property type="entry name" value="OmpA-like_sf"/>
</dbReference>
<dbReference type="InterPro" id="IPR046357">
    <property type="entry name" value="PPIase_dom_sf"/>
</dbReference>
<dbReference type="PANTHER" id="PTHR47245:SF2">
    <property type="entry name" value="PEPTIDYL-PROLYL CIS-TRANS ISOMERASE HP_0175-RELATED"/>
    <property type="match status" value="1"/>
</dbReference>
<keyword evidence="1 3" id="KW-0413">Isomerase</keyword>
<evidence type="ECO:0000313" key="4">
    <source>
        <dbReference type="Proteomes" id="UP000606008"/>
    </source>
</evidence>
<dbReference type="Gene3D" id="3.10.50.40">
    <property type="match status" value="2"/>
</dbReference>
<dbReference type="Pfam" id="PF00639">
    <property type="entry name" value="Rotamase"/>
    <property type="match status" value="1"/>
</dbReference>
<dbReference type="InterPro" id="IPR050245">
    <property type="entry name" value="PrsA_foldase"/>
</dbReference>
<dbReference type="PROSITE" id="PS50198">
    <property type="entry name" value="PPIC_PPIASE_2"/>
    <property type="match status" value="2"/>
</dbReference>
<evidence type="ECO:0000256" key="1">
    <source>
        <dbReference type="PROSITE-ProRule" id="PRU00278"/>
    </source>
</evidence>
<gene>
    <name evidence="3" type="ORF">F7231_12705</name>
</gene>
<dbReference type="InterPro" id="IPR000297">
    <property type="entry name" value="PPIase_PpiC"/>
</dbReference>
<evidence type="ECO:0000259" key="2">
    <source>
        <dbReference type="PROSITE" id="PS50198"/>
    </source>
</evidence>
<dbReference type="GO" id="GO:0016853">
    <property type="term" value="F:isomerase activity"/>
    <property type="evidence" value="ECO:0007669"/>
    <property type="project" value="UniProtKB-KW"/>
</dbReference>
<keyword evidence="1" id="KW-0697">Rotamase</keyword>
<reference evidence="3" key="1">
    <citation type="submission" date="2024-05" db="EMBL/GenBank/DDBJ databases">
        <authorList>
            <person name="Jung D.-H."/>
        </authorList>
    </citation>
    <scope>NUCLEOTIDE SEQUENCE</scope>
    <source>
        <strain evidence="3">JA-25</strain>
    </source>
</reference>
<sequence>MRLPVSISLFPRLKSSSFGTPAAYRLTGSALLLWFVTACKTAAPVATTTPAAPAKPVVLALGTNKVFTSDEFFDSFAKNQLSADSSQRTDIRSYLDLYTNLKLKVLAAEQSGRDTTEAFREEMATYRKQLAQTYLTDKTLVEQLTNEAYQRMQQEVRASHILIPISEEALPADTLAAYQQILAVRGRLLSGEPFATVAKEVSKDPTVAQNGGDLGYFSAFQTIYPFENAAYTIPVGSLSTPVRTRFGYHLIQVKDRRPSRGKIQVAHILVRLSPSAEPAGVVAAKARIDEVYAKLKAGESFEALARTYSDDVNSKNAGGKLPPFATGQNAPALEEAAFALTTPGSYSPPVKTNYGWHILKLINRRPIESFAELAPAIRQKVVTDSRAEVIRQVMIQRLSRDYTVTEDQATKQATLARADSSLVQGRWRLPAPTDPLNAQTLLTIGSAGGSPLTVPASKFFTYVQQKQLPRAETGLTGQLIMQRLYARFVGDQLLVAEEANLEKKYPEFRNLLTEVRDGVLLSQVMEERVWERSLTDSTGQKQFYDQNRAKYTYPARAVATIIDAADDKLLTEMKARLATSPYALKRSSPDLLFEPNQTALSTAGRDALYEVLVAMVKNPAYVLDLTASHDAQEKDSTSAGRLRSVVRYLTSNGVQLARINEKDLQGARVASGDAARRVSFTYLTTSKQDVARVLSGTATDAVTVTEGIFAKGQNTYVDELPWQTGTNTFAKGNRVVQVTISRLEPARQRTFAEARGTVINDYQAYLERQFLAELRQKYPVQVNEDELKRLLK</sequence>
<dbReference type="PROSITE" id="PS01096">
    <property type="entry name" value="PPIC_PPIASE_1"/>
    <property type="match status" value="1"/>
</dbReference>